<dbReference type="AlphaFoldDB" id="A0AAV0Y2M9"/>
<evidence type="ECO:0000313" key="1">
    <source>
        <dbReference type="EMBL" id="CAI6374208.1"/>
    </source>
</evidence>
<dbReference type="EMBL" id="CARXXK010001175">
    <property type="protein sequence ID" value="CAI6374208.1"/>
    <property type="molecule type" value="Genomic_DNA"/>
</dbReference>
<protein>
    <submittedName>
        <fullName evidence="1">Uncharacterized protein</fullName>
    </submittedName>
</protein>
<reference evidence="1 2" key="1">
    <citation type="submission" date="2023-01" db="EMBL/GenBank/DDBJ databases">
        <authorList>
            <person name="Whitehead M."/>
        </authorList>
    </citation>
    <scope>NUCLEOTIDE SEQUENCE [LARGE SCALE GENOMIC DNA]</scope>
</reference>
<name>A0AAV0Y2M9_9HEMI</name>
<proteinExistence type="predicted"/>
<evidence type="ECO:0000313" key="2">
    <source>
        <dbReference type="Proteomes" id="UP001160148"/>
    </source>
</evidence>
<keyword evidence="2" id="KW-1185">Reference proteome</keyword>
<sequence>MAAQNCTENSQKRPTQNSLPKKILILIQHEHSIRWLWQKYRRPEDRRLLNALTKQVRDTLDNYRTNSYKKYLFEIHPADPNLWRCTKRLINKDQNNIPPLHTSTQFKAITDKE</sequence>
<organism evidence="1 2">
    <name type="scientific">Macrosiphum euphorbiae</name>
    <name type="common">potato aphid</name>
    <dbReference type="NCBI Taxonomy" id="13131"/>
    <lineage>
        <taxon>Eukaryota</taxon>
        <taxon>Metazoa</taxon>
        <taxon>Ecdysozoa</taxon>
        <taxon>Arthropoda</taxon>
        <taxon>Hexapoda</taxon>
        <taxon>Insecta</taxon>
        <taxon>Pterygota</taxon>
        <taxon>Neoptera</taxon>
        <taxon>Paraneoptera</taxon>
        <taxon>Hemiptera</taxon>
        <taxon>Sternorrhyncha</taxon>
        <taxon>Aphidomorpha</taxon>
        <taxon>Aphidoidea</taxon>
        <taxon>Aphididae</taxon>
        <taxon>Macrosiphini</taxon>
        <taxon>Macrosiphum</taxon>
    </lineage>
</organism>
<dbReference type="Proteomes" id="UP001160148">
    <property type="component" value="Unassembled WGS sequence"/>
</dbReference>
<gene>
    <name evidence="1" type="ORF">MEUPH1_LOCUS27851</name>
</gene>
<accession>A0AAV0Y2M9</accession>
<comment type="caution">
    <text evidence="1">The sequence shown here is derived from an EMBL/GenBank/DDBJ whole genome shotgun (WGS) entry which is preliminary data.</text>
</comment>